<dbReference type="AlphaFoldDB" id="W5YX23"/>
<reference evidence="1 2" key="1">
    <citation type="journal article" date="2014" name="Genome Announc.">
        <title>Draft Genome Sequences of Marinobacter similis A3d10T and Marinobacter salarius R9SW1T.</title>
        <authorList>
            <person name="Ivanova E.P."/>
            <person name="Ng H.J."/>
            <person name="Webb H.K."/>
            <person name="Feng G."/>
            <person name="Oshima K."/>
            <person name="Hattori M."/>
            <person name="Ohkuma M."/>
            <person name="Sergeev A.F."/>
            <person name="Mikhailov V.V."/>
            <person name="Crawford R.J."/>
            <person name="Sawabe T."/>
        </authorList>
    </citation>
    <scope>NUCLEOTIDE SEQUENCE [LARGE SCALE GENOMIC DNA]</scope>
    <source>
        <strain evidence="2">A3d10 and R9SW1</strain>
    </source>
</reference>
<evidence type="ECO:0000313" key="1">
    <source>
        <dbReference type="EMBL" id="AHI33439.1"/>
    </source>
</evidence>
<protein>
    <submittedName>
        <fullName evidence="1">Uncharacterized protein</fullName>
    </submittedName>
</protein>
<sequence length="224" mass="25765">MEINQIASKANQYAVCSAAHGVISFEGKSMSLFKFYASLRADILGVITGVQNSDESLFWDQTTPNWVTNSDLEELYRKYLSRAKSYGFYVVTRHCECENPDHDDYPITENYGLGITYQDERFIWPGNQMYQGPRVEKCPCAEGNPVENHWVIDDVIFDRDADQEKCNRLGRILSDLHEAMECAGDKRPRSAIREYLLRAVIRINDELLPEPMDSYIESRLSKTV</sequence>
<dbReference type="KEGG" id="msr:AU15_21215"/>
<dbReference type="RefSeq" id="WP_041336151.1">
    <property type="nucleotide sequence ID" value="NZ_DCAM01000020.1"/>
</dbReference>
<dbReference type="Proteomes" id="UP000035081">
    <property type="component" value="Chromosome"/>
</dbReference>
<accession>W5YX23</accession>
<proteinExistence type="predicted"/>
<dbReference type="EMBL" id="CP007152">
    <property type="protein sequence ID" value="AHI33439.1"/>
    <property type="molecule type" value="Genomic_DNA"/>
</dbReference>
<evidence type="ECO:0000313" key="2">
    <source>
        <dbReference type="Proteomes" id="UP000035081"/>
    </source>
</evidence>
<name>W5YX23_9GAMM</name>
<dbReference type="HOGENOM" id="CLU_1389725_0_0_6"/>
<gene>
    <name evidence="1" type="ORF">AU15_21215</name>
</gene>
<organism evidence="1 2">
    <name type="scientific">Marinobacter salarius</name>
    <dbReference type="NCBI Taxonomy" id="1420917"/>
    <lineage>
        <taxon>Bacteria</taxon>
        <taxon>Pseudomonadati</taxon>
        <taxon>Pseudomonadota</taxon>
        <taxon>Gammaproteobacteria</taxon>
        <taxon>Pseudomonadales</taxon>
        <taxon>Marinobacteraceae</taxon>
        <taxon>Marinobacter</taxon>
    </lineage>
</organism>